<gene>
    <name evidence="7" type="ORF">CF386_00135</name>
</gene>
<comment type="similarity">
    <text evidence="1 4">Belongs to the bacterial flagellin family.</text>
</comment>
<keyword evidence="2 4" id="KW-0964">Secreted</keyword>
<dbReference type="Gene3D" id="1.20.1330.10">
    <property type="entry name" value="f41 fragment of flagellin, N-terminal domain"/>
    <property type="match status" value="1"/>
</dbReference>
<keyword evidence="3 4" id="KW-0975">Bacterial flagellum</keyword>
<evidence type="ECO:0000259" key="5">
    <source>
        <dbReference type="Pfam" id="PF00669"/>
    </source>
</evidence>
<reference evidence="7 8" key="1">
    <citation type="journal article" date="2016" name="Int. J. Syst. Evol. Microbiol.">
        <title>Paraphotobacterium marinum gen. nov., sp. nov., a member of the family Vibrionaceae, isolated from surface seawater.</title>
        <authorList>
            <person name="Huang Z."/>
            <person name="Dong C."/>
            <person name="Shao Z."/>
        </authorList>
    </citation>
    <scope>NUCLEOTIDE SEQUENCE [LARGE SCALE GENOMIC DNA]</scope>
    <source>
        <strain evidence="7 8">NSCS20N07D</strain>
    </source>
</reference>
<protein>
    <recommendedName>
        <fullName evidence="4">Flagellin</fullName>
    </recommendedName>
</protein>
<evidence type="ECO:0000256" key="3">
    <source>
        <dbReference type="ARBA" id="ARBA00023143"/>
    </source>
</evidence>
<dbReference type="KEGG" id="pmai:CF386_00135"/>
<dbReference type="OrthoDB" id="9796789at2"/>
<dbReference type="AlphaFoldDB" id="A0A220VBF1"/>
<dbReference type="InterPro" id="IPR001492">
    <property type="entry name" value="Flagellin"/>
</dbReference>
<dbReference type="PRINTS" id="PR00207">
    <property type="entry name" value="FLAGELLIN"/>
</dbReference>
<dbReference type="GO" id="GO:0009288">
    <property type="term" value="C:bacterial-type flagellum"/>
    <property type="evidence" value="ECO:0007669"/>
    <property type="project" value="UniProtKB-SubCell"/>
</dbReference>
<dbReference type="EMBL" id="CP022355">
    <property type="protein sequence ID" value="ASK77610.1"/>
    <property type="molecule type" value="Genomic_DNA"/>
</dbReference>
<dbReference type="GO" id="GO:0005576">
    <property type="term" value="C:extracellular region"/>
    <property type="evidence" value="ECO:0007669"/>
    <property type="project" value="UniProtKB-SubCell"/>
</dbReference>
<comment type="function">
    <text evidence="4">Flagellin is the subunit protein which polymerizes to form the filaments of bacterial flagella.</text>
</comment>
<dbReference type="Pfam" id="PF00700">
    <property type="entry name" value="Flagellin_C"/>
    <property type="match status" value="1"/>
</dbReference>
<evidence type="ECO:0000313" key="8">
    <source>
        <dbReference type="Proteomes" id="UP000242175"/>
    </source>
</evidence>
<feature type="domain" description="Flagellin N-terminal" evidence="5">
    <location>
        <begin position="8"/>
        <end position="141"/>
    </location>
</feature>
<evidence type="ECO:0000256" key="1">
    <source>
        <dbReference type="ARBA" id="ARBA00005709"/>
    </source>
</evidence>
<evidence type="ECO:0000256" key="2">
    <source>
        <dbReference type="ARBA" id="ARBA00022525"/>
    </source>
</evidence>
<accession>A0A220VBF1</accession>
<comment type="subcellular location">
    <subcellularLocation>
        <location evidence="4">Secreted</location>
    </subcellularLocation>
    <subcellularLocation>
        <location evidence="4">Bacterial flagellum</location>
    </subcellularLocation>
</comment>
<dbReference type="Proteomes" id="UP000242175">
    <property type="component" value="Chromosome large"/>
</dbReference>
<feature type="domain" description="Flagellin C-terminal" evidence="6">
    <location>
        <begin position="239"/>
        <end position="316"/>
    </location>
</feature>
<keyword evidence="7" id="KW-0969">Cilium</keyword>
<dbReference type="InterPro" id="IPR046358">
    <property type="entry name" value="Flagellin_C"/>
</dbReference>
<organism evidence="7 8">
    <name type="scientific">Paraphotobacterium marinum</name>
    <dbReference type="NCBI Taxonomy" id="1755811"/>
    <lineage>
        <taxon>Bacteria</taxon>
        <taxon>Pseudomonadati</taxon>
        <taxon>Pseudomonadota</taxon>
        <taxon>Gammaproteobacteria</taxon>
        <taxon>Vibrionales</taxon>
        <taxon>Vibrionaceae</taxon>
        <taxon>Paraphotobacterium</taxon>
    </lineage>
</organism>
<name>A0A220VBF1_9GAMM</name>
<dbReference type="GO" id="GO:0005198">
    <property type="term" value="F:structural molecule activity"/>
    <property type="evidence" value="ECO:0007669"/>
    <property type="project" value="UniProtKB-UniRule"/>
</dbReference>
<dbReference type="PANTHER" id="PTHR42792">
    <property type="entry name" value="FLAGELLIN"/>
    <property type="match status" value="1"/>
</dbReference>
<dbReference type="Pfam" id="PF00669">
    <property type="entry name" value="Flagellin_N"/>
    <property type="match status" value="1"/>
</dbReference>
<dbReference type="RefSeq" id="WP_089072520.1">
    <property type="nucleotide sequence ID" value="NZ_CBCSAM010000001.1"/>
</dbReference>
<dbReference type="InterPro" id="IPR001029">
    <property type="entry name" value="Flagellin_N"/>
</dbReference>
<evidence type="ECO:0000256" key="4">
    <source>
        <dbReference type="RuleBase" id="RU362073"/>
    </source>
</evidence>
<keyword evidence="7" id="KW-0966">Cell projection</keyword>
<proteinExistence type="inferred from homology"/>
<dbReference type="SUPFAM" id="SSF64518">
    <property type="entry name" value="Phase 1 flagellin"/>
    <property type="match status" value="1"/>
</dbReference>
<keyword evidence="7" id="KW-0282">Flagellum</keyword>
<sequence>MAALSLQSNFASLVAQNTLTNTNSMVEQAMLRLSTGYKINSAADDAAGLQISNRLELQTRGMKVAERNANDGISLLQTAEGAFDEMTNIAYRINDLATQAANGINGPDDFLAIDAEVSQLVEQLRQTYDTTNFGGVNLFSQGVATNDGGIFGGNGPVPLPIPPGGTGTATPGDVVFQIGSTTEETLRFNAATEVDNVDQVITDLANITISDQATAQDVMDLVQGTNGQGNNGPLANLVGDLGAVRAEFGATINRLDSTIKNLQNMGENISASKGRITDADFAVETANLTKNQLLMQAGTQVLGQVNQLPGLALSLLR</sequence>
<evidence type="ECO:0000259" key="6">
    <source>
        <dbReference type="Pfam" id="PF00700"/>
    </source>
</evidence>
<evidence type="ECO:0000313" key="7">
    <source>
        <dbReference type="EMBL" id="ASK77610.1"/>
    </source>
</evidence>
<dbReference type="PANTHER" id="PTHR42792:SF2">
    <property type="entry name" value="FLAGELLIN"/>
    <property type="match status" value="1"/>
</dbReference>
<keyword evidence="8" id="KW-1185">Reference proteome</keyword>